<keyword evidence="9" id="KW-1185">Reference proteome</keyword>
<dbReference type="Pfam" id="PF00931">
    <property type="entry name" value="NB-ARC"/>
    <property type="match status" value="1"/>
</dbReference>
<dbReference type="EMBL" id="JBEDUW010000005">
    <property type="protein sequence ID" value="KAK9928146.1"/>
    <property type="molecule type" value="Genomic_DNA"/>
</dbReference>
<dbReference type="AlphaFoldDB" id="A0AAW1WVN4"/>
<evidence type="ECO:0000313" key="9">
    <source>
        <dbReference type="Proteomes" id="UP001457282"/>
    </source>
</evidence>
<keyword evidence="2" id="KW-0547">Nucleotide-binding</keyword>
<dbReference type="CDD" id="cd14798">
    <property type="entry name" value="RX-CC_like"/>
    <property type="match status" value="1"/>
</dbReference>
<evidence type="ECO:0000313" key="8">
    <source>
        <dbReference type="EMBL" id="KAK9928146.1"/>
    </source>
</evidence>
<protein>
    <recommendedName>
        <fullName evidence="10">Disease resistance protein RPM1-like</fullName>
    </recommendedName>
</protein>
<feature type="domain" description="Disease resistance R13L4/SHOC-2-like LRR" evidence="7">
    <location>
        <begin position="550"/>
        <end position="880"/>
    </location>
</feature>
<dbReference type="InterPro" id="IPR036388">
    <property type="entry name" value="WH-like_DNA-bd_sf"/>
</dbReference>
<feature type="domain" description="Disease resistance protein winged helix" evidence="6">
    <location>
        <begin position="434"/>
        <end position="505"/>
    </location>
</feature>
<dbReference type="Pfam" id="PF18052">
    <property type="entry name" value="Rx_N"/>
    <property type="match status" value="1"/>
</dbReference>
<dbReference type="InterPro" id="IPR032675">
    <property type="entry name" value="LRR_dom_sf"/>
</dbReference>
<evidence type="ECO:0000256" key="2">
    <source>
        <dbReference type="ARBA" id="ARBA00022741"/>
    </source>
</evidence>
<dbReference type="Gene3D" id="3.80.10.10">
    <property type="entry name" value="Ribonuclease Inhibitor"/>
    <property type="match status" value="1"/>
</dbReference>
<dbReference type="Gene3D" id="1.10.10.10">
    <property type="entry name" value="Winged helix-like DNA-binding domain superfamily/Winged helix DNA-binding domain"/>
    <property type="match status" value="1"/>
</dbReference>
<reference evidence="8 9" key="1">
    <citation type="journal article" date="2023" name="G3 (Bethesda)">
        <title>A chromosome-length genome assembly and annotation of blackberry (Rubus argutus, cv. 'Hillquist').</title>
        <authorList>
            <person name="Bruna T."/>
            <person name="Aryal R."/>
            <person name="Dudchenko O."/>
            <person name="Sargent D.J."/>
            <person name="Mead D."/>
            <person name="Buti M."/>
            <person name="Cavallini A."/>
            <person name="Hytonen T."/>
            <person name="Andres J."/>
            <person name="Pham M."/>
            <person name="Weisz D."/>
            <person name="Mascagni F."/>
            <person name="Usai G."/>
            <person name="Natali L."/>
            <person name="Bassil N."/>
            <person name="Fernandez G.E."/>
            <person name="Lomsadze A."/>
            <person name="Armour M."/>
            <person name="Olukolu B."/>
            <person name="Poorten T."/>
            <person name="Britton C."/>
            <person name="Davik J."/>
            <person name="Ashrafi H."/>
            <person name="Aiden E.L."/>
            <person name="Borodovsky M."/>
            <person name="Worthington M."/>
        </authorList>
    </citation>
    <scope>NUCLEOTIDE SEQUENCE [LARGE SCALE GENOMIC DNA]</scope>
    <source>
        <strain evidence="8">PI 553951</strain>
    </source>
</reference>
<dbReference type="InterPro" id="IPR041118">
    <property type="entry name" value="Rx_N"/>
</dbReference>
<keyword evidence="3" id="KW-0611">Plant defense</keyword>
<evidence type="ECO:0000256" key="3">
    <source>
        <dbReference type="ARBA" id="ARBA00022821"/>
    </source>
</evidence>
<accession>A0AAW1WVN4</accession>
<keyword evidence="1" id="KW-0677">Repeat</keyword>
<dbReference type="GO" id="GO:0043531">
    <property type="term" value="F:ADP binding"/>
    <property type="evidence" value="ECO:0007669"/>
    <property type="project" value="InterPro"/>
</dbReference>
<dbReference type="InterPro" id="IPR044974">
    <property type="entry name" value="Disease_R_plants"/>
</dbReference>
<dbReference type="InterPro" id="IPR002182">
    <property type="entry name" value="NB-ARC"/>
</dbReference>
<dbReference type="Pfam" id="PF23598">
    <property type="entry name" value="LRR_14"/>
    <property type="match status" value="1"/>
</dbReference>
<sequence length="950" mass="108417">MAESVVSFLVDRLTTLVEEEAKLLSGIREQVQDLVDELERIKAFLRVADAKEDSDPQLKVWVKQVRDVAHEMEDALDKFRLSHSHDHGRGFHASLHKLSCIIKKWKARHQIAADIQRINTKVHSLSEGHERYNFLDQAGSISARQIQHLKFGQGDALLLEEADLVAIGERKKQLIDMLMKDDSGRQVVPVVGMGGLGKTTVVKHVYEDPIVQKRFKVHAWITVSRSFSLNQLLRHMINKIFKVIRKPVPEDEKIEDMDANQLRKKIKKMLQNSRYLIVLDDLWHIPDWEAINHAMPNNNHGSRVMLTTRHAYVASASCLGNPDMLYHLEPLSPEDSWTLFCRKTFQGNSCLPNLEELCRSILRKCGGLPLAIVAISAVLALKDERNVDEWAAVSGSIGAEIDENDQLDSMKKLLYLSYSDLPYHLKSCFLYLSIFPDLYQIEHMRLIRLWLAEGFVIGKEGMTPEEVAGSYLRELLDRSLIQAAETATDGRVRSYRIHDLLREIVISKSREQNFAAIEKEQGTMVPDKVRRLSIVNTMQNVQKKTTSGSQLRSLLIFGAEDSFTDFPIPKLFPTGLQLLTVLDLEGAHLEIFPREVVKLLLLKYLSLRNSKVKEIPSSIKKLQYLETLDLKHSHVVELPAEIMNLKRLRHLLVYRYEVESYARFNARKGVKVPAGICGLQSLQKLCFIEANQDNGTLMAELGRMNQLRRLGIYKLRTEDGVTLSSSVQKMTMLRSFSVFSEEKDKIIDLSHISCPPPLLRRLYLAGRLQSLPHWISSLQNLVRLFLKWSWLKEDPIVHLQGLPNLVHLELLQVYDGESLHFEAGGFPSLKLLGIDKLDELQSVTIEEGAMPCLEKLIIQRCKLLKRVPSGIEHLTNLKLLEFFDMPDELFMSLQPDGGEDHLKVAHVPAVYYSYWRGGGWDVYSLVNEGESSNSGASVVRRLERNVLWKV</sequence>
<evidence type="ECO:0000259" key="7">
    <source>
        <dbReference type="Pfam" id="PF23598"/>
    </source>
</evidence>
<dbReference type="PRINTS" id="PR00364">
    <property type="entry name" value="DISEASERSIST"/>
</dbReference>
<evidence type="ECO:0008006" key="10">
    <source>
        <dbReference type="Google" id="ProtNLM"/>
    </source>
</evidence>
<feature type="domain" description="Disease resistance N-terminal" evidence="5">
    <location>
        <begin position="5"/>
        <end position="88"/>
    </location>
</feature>
<proteinExistence type="predicted"/>
<gene>
    <name evidence="8" type="ORF">M0R45_025293</name>
</gene>
<dbReference type="Pfam" id="PF23559">
    <property type="entry name" value="WHD_DRP"/>
    <property type="match status" value="1"/>
</dbReference>
<evidence type="ECO:0000256" key="1">
    <source>
        <dbReference type="ARBA" id="ARBA00022737"/>
    </source>
</evidence>
<dbReference type="FunFam" id="1.10.10.10:FF:000322">
    <property type="entry name" value="Probable disease resistance protein At1g63360"/>
    <property type="match status" value="1"/>
</dbReference>
<dbReference type="Gene3D" id="3.40.50.300">
    <property type="entry name" value="P-loop containing nucleotide triphosphate hydrolases"/>
    <property type="match status" value="1"/>
</dbReference>
<dbReference type="SUPFAM" id="SSF52540">
    <property type="entry name" value="P-loop containing nucleoside triphosphate hydrolases"/>
    <property type="match status" value="1"/>
</dbReference>
<comment type="caution">
    <text evidence="8">The sequence shown here is derived from an EMBL/GenBank/DDBJ whole genome shotgun (WGS) entry which is preliminary data.</text>
</comment>
<dbReference type="Gene3D" id="1.20.5.4130">
    <property type="match status" value="1"/>
</dbReference>
<evidence type="ECO:0000259" key="5">
    <source>
        <dbReference type="Pfam" id="PF18052"/>
    </source>
</evidence>
<dbReference type="SUPFAM" id="SSF52058">
    <property type="entry name" value="L domain-like"/>
    <property type="match status" value="1"/>
</dbReference>
<dbReference type="Proteomes" id="UP001457282">
    <property type="component" value="Unassembled WGS sequence"/>
</dbReference>
<name>A0AAW1WVN4_RUBAR</name>
<dbReference type="PANTHER" id="PTHR23155:SF1205">
    <property type="entry name" value="DISEASE RESISTANCE PROTEIN RPM1"/>
    <property type="match status" value="1"/>
</dbReference>
<dbReference type="Gene3D" id="1.10.8.430">
    <property type="entry name" value="Helical domain of apoptotic protease-activating factors"/>
    <property type="match status" value="1"/>
</dbReference>
<dbReference type="InterPro" id="IPR038005">
    <property type="entry name" value="RX-like_CC"/>
</dbReference>
<organism evidence="8 9">
    <name type="scientific">Rubus argutus</name>
    <name type="common">Southern blackberry</name>
    <dbReference type="NCBI Taxonomy" id="59490"/>
    <lineage>
        <taxon>Eukaryota</taxon>
        <taxon>Viridiplantae</taxon>
        <taxon>Streptophyta</taxon>
        <taxon>Embryophyta</taxon>
        <taxon>Tracheophyta</taxon>
        <taxon>Spermatophyta</taxon>
        <taxon>Magnoliopsida</taxon>
        <taxon>eudicotyledons</taxon>
        <taxon>Gunneridae</taxon>
        <taxon>Pentapetalae</taxon>
        <taxon>rosids</taxon>
        <taxon>fabids</taxon>
        <taxon>Rosales</taxon>
        <taxon>Rosaceae</taxon>
        <taxon>Rosoideae</taxon>
        <taxon>Rosoideae incertae sedis</taxon>
        <taxon>Rubus</taxon>
    </lineage>
</organism>
<feature type="domain" description="NB-ARC" evidence="4">
    <location>
        <begin position="170"/>
        <end position="349"/>
    </location>
</feature>
<dbReference type="InterPro" id="IPR042197">
    <property type="entry name" value="Apaf_helical"/>
</dbReference>
<dbReference type="InterPro" id="IPR027417">
    <property type="entry name" value="P-loop_NTPase"/>
</dbReference>
<dbReference type="GO" id="GO:0098542">
    <property type="term" value="P:defense response to other organism"/>
    <property type="evidence" value="ECO:0007669"/>
    <property type="project" value="TreeGrafter"/>
</dbReference>
<dbReference type="InterPro" id="IPR058922">
    <property type="entry name" value="WHD_DRP"/>
</dbReference>
<dbReference type="PANTHER" id="PTHR23155">
    <property type="entry name" value="DISEASE RESISTANCE PROTEIN RP"/>
    <property type="match status" value="1"/>
</dbReference>
<evidence type="ECO:0000259" key="4">
    <source>
        <dbReference type="Pfam" id="PF00931"/>
    </source>
</evidence>
<dbReference type="FunFam" id="3.40.50.300:FF:001091">
    <property type="entry name" value="Probable disease resistance protein At1g61300"/>
    <property type="match status" value="1"/>
</dbReference>
<evidence type="ECO:0000259" key="6">
    <source>
        <dbReference type="Pfam" id="PF23559"/>
    </source>
</evidence>
<dbReference type="InterPro" id="IPR055414">
    <property type="entry name" value="LRR_R13L4/SHOC2-like"/>
</dbReference>